<comment type="caution">
    <text evidence="6">The sequence shown here is derived from an EMBL/GenBank/DDBJ whole genome shotgun (WGS) entry which is preliminary data.</text>
</comment>
<protein>
    <recommendedName>
        <fullName evidence="5">Tyrosine-protein phosphatase</fullName>
        <ecNumber evidence="5">3.1.3.48</ecNumber>
    </recommendedName>
</protein>
<dbReference type="InterPro" id="IPR016667">
    <property type="entry name" value="Caps_polysacc_synth_CpsB/CapC"/>
</dbReference>
<dbReference type="Pfam" id="PF19567">
    <property type="entry name" value="CpsB_CapC"/>
    <property type="match status" value="1"/>
</dbReference>
<dbReference type="PANTHER" id="PTHR39181:SF1">
    <property type="entry name" value="TYROSINE-PROTEIN PHOSPHATASE YWQE"/>
    <property type="match status" value="1"/>
</dbReference>
<dbReference type="GO" id="GO:0004725">
    <property type="term" value="F:protein tyrosine phosphatase activity"/>
    <property type="evidence" value="ECO:0007669"/>
    <property type="project" value="UniProtKB-UniRule"/>
</dbReference>
<dbReference type="PIRSF" id="PIRSF016557">
    <property type="entry name" value="Caps_synth_CpsB"/>
    <property type="match status" value="1"/>
</dbReference>
<sequence>MLQGLTDIHCHLLPGVDDGPDEMEEAVRMLRKEYEDGVRQLIVTPHYREGMFETGMEKIVYAYLALRKEALKIDSCLRVYLGCEFHTNADMTEELEQRLRPTLAGSRYVLTEFSSSHNYERIRNQVYDLRQKGFLPVLAHIERYPCMTHDIDQVYDIKACGAYIQINAGSLLGENGRRTKHFCGQCMKQDLIDFVATDAHGIRQRKPNLLACRKYTEKKMGSDYAEKIFNINPEYILQNKVL</sequence>
<dbReference type="Proteomes" id="UP000824164">
    <property type="component" value="Unassembled WGS sequence"/>
</dbReference>
<evidence type="ECO:0000313" key="7">
    <source>
        <dbReference type="Proteomes" id="UP000824164"/>
    </source>
</evidence>
<comment type="similarity">
    <text evidence="1 5">Belongs to the metallo-dependent hydrolases superfamily. CpsB/CapC family.</text>
</comment>
<evidence type="ECO:0000313" key="6">
    <source>
        <dbReference type="EMBL" id="HIU03292.1"/>
    </source>
</evidence>
<proteinExistence type="inferred from homology"/>
<dbReference type="SUPFAM" id="SSF89550">
    <property type="entry name" value="PHP domain-like"/>
    <property type="match status" value="1"/>
</dbReference>
<reference evidence="6" key="2">
    <citation type="journal article" date="2021" name="PeerJ">
        <title>Extensive microbial diversity within the chicken gut microbiome revealed by metagenomics and culture.</title>
        <authorList>
            <person name="Gilroy R."/>
            <person name="Ravi A."/>
            <person name="Getino M."/>
            <person name="Pursley I."/>
            <person name="Horton D.L."/>
            <person name="Alikhan N.F."/>
            <person name="Baker D."/>
            <person name="Gharbi K."/>
            <person name="Hall N."/>
            <person name="Watson M."/>
            <person name="Adriaenssens E.M."/>
            <person name="Foster-Nyarko E."/>
            <person name="Jarju S."/>
            <person name="Secka A."/>
            <person name="Antonio M."/>
            <person name="Oren A."/>
            <person name="Chaudhuri R.R."/>
            <person name="La Ragione R."/>
            <person name="Hildebrand F."/>
            <person name="Pallen M.J."/>
        </authorList>
    </citation>
    <scope>NUCLEOTIDE SEQUENCE</scope>
    <source>
        <strain evidence="6">CHK187-14744</strain>
    </source>
</reference>
<evidence type="ECO:0000256" key="4">
    <source>
        <dbReference type="ARBA" id="ARBA00051722"/>
    </source>
</evidence>
<reference evidence="6" key="1">
    <citation type="submission" date="2020-10" db="EMBL/GenBank/DDBJ databases">
        <authorList>
            <person name="Gilroy R."/>
        </authorList>
    </citation>
    <scope>NUCLEOTIDE SEQUENCE</scope>
    <source>
        <strain evidence="6">CHK187-14744</strain>
    </source>
</reference>
<dbReference type="InterPro" id="IPR016195">
    <property type="entry name" value="Pol/histidinol_Pase-like"/>
</dbReference>
<evidence type="ECO:0000256" key="5">
    <source>
        <dbReference type="PIRNR" id="PIRNR016557"/>
    </source>
</evidence>
<comment type="catalytic activity">
    <reaction evidence="4 5">
        <text>O-phospho-L-tyrosyl-[protein] + H2O = L-tyrosyl-[protein] + phosphate</text>
        <dbReference type="Rhea" id="RHEA:10684"/>
        <dbReference type="Rhea" id="RHEA-COMP:10136"/>
        <dbReference type="Rhea" id="RHEA-COMP:20101"/>
        <dbReference type="ChEBI" id="CHEBI:15377"/>
        <dbReference type="ChEBI" id="CHEBI:43474"/>
        <dbReference type="ChEBI" id="CHEBI:46858"/>
        <dbReference type="ChEBI" id="CHEBI:61978"/>
        <dbReference type="EC" id="3.1.3.48"/>
    </reaction>
</comment>
<dbReference type="AlphaFoldDB" id="A0A9D1HJJ4"/>
<accession>A0A9D1HJJ4</accession>
<keyword evidence="3 5" id="KW-0904">Protein phosphatase</keyword>
<evidence type="ECO:0000256" key="1">
    <source>
        <dbReference type="ARBA" id="ARBA00005750"/>
    </source>
</evidence>
<evidence type="ECO:0000256" key="2">
    <source>
        <dbReference type="ARBA" id="ARBA00022801"/>
    </source>
</evidence>
<dbReference type="GO" id="GO:0030145">
    <property type="term" value="F:manganese ion binding"/>
    <property type="evidence" value="ECO:0007669"/>
    <property type="project" value="UniProtKB-UniRule"/>
</dbReference>
<dbReference type="EC" id="3.1.3.48" evidence="5"/>
<keyword evidence="2 5" id="KW-0378">Hydrolase</keyword>
<name>A0A9D1HJJ4_9FIRM</name>
<dbReference type="Gene3D" id="3.20.20.140">
    <property type="entry name" value="Metal-dependent hydrolases"/>
    <property type="match status" value="1"/>
</dbReference>
<organism evidence="6 7">
    <name type="scientific">Candidatus Onthocola gallistercoris</name>
    <dbReference type="NCBI Taxonomy" id="2840876"/>
    <lineage>
        <taxon>Bacteria</taxon>
        <taxon>Bacillati</taxon>
        <taxon>Bacillota</taxon>
        <taxon>Bacilli</taxon>
        <taxon>Candidatus Onthocola</taxon>
    </lineage>
</organism>
<dbReference type="EMBL" id="DVLT01000051">
    <property type="protein sequence ID" value="HIU03292.1"/>
    <property type="molecule type" value="Genomic_DNA"/>
</dbReference>
<gene>
    <name evidence="6" type="ORF">IAB63_08580</name>
</gene>
<evidence type="ECO:0000256" key="3">
    <source>
        <dbReference type="ARBA" id="ARBA00022912"/>
    </source>
</evidence>
<dbReference type="PANTHER" id="PTHR39181">
    <property type="entry name" value="TYROSINE-PROTEIN PHOSPHATASE YWQE"/>
    <property type="match status" value="1"/>
</dbReference>